<accession>A0A0D2M3H7</accession>
<dbReference type="OMA" id="NVCWITQ"/>
<keyword evidence="3" id="KW-1185">Reference proteome</keyword>
<dbReference type="InterPro" id="IPR016181">
    <property type="entry name" value="Acyl_CoA_acyltransferase"/>
</dbReference>
<evidence type="ECO:0000313" key="2">
    <source>
        <dbReference type="EMBL" id="KJA17708.1"/>
    </source>
</evidence>
<dbReference type="AlphaFoldDB" id="A0A0D2M3H7"/>
<dbReference type="Pfam" id="PF00583">
    <property type="entry name" value="Acetyltransf_1"/>
    <property type="match status" value="1"/>
</dbReference>
<dbReference type="Gene3D" id="3.40.630.30">
    <property type="match status" value="1"/>
</dbReference>
<proteinExistence type="predicted"/>
<sequence>MSLTEPTAGSIASRTFTVTLGSDVSDEHLADCAALFSTHYGVWGANGPHPGSAVKMPPPKLRRECVSAPQCTVLSTCMQDGMLIGHAFGTVWDYESGRAAWVTQLVVAEPFRRQYIATQLVDAFKTHPLFRGVTAIGVASSHPATIAIVAKYGNIPAGQIDIAFIAANAPKILAATPVKYLMLANVKLRGSLFESDCTTGAVSVVYTRFYLDHMVPRAALAEFKSRGQWCMGELVAGHEFLAIVPVEAP</sequence>
<feature type="domain" description="N-acetyltransferase" evidence="1">
    <location>
        <begin position="57"/>
        <end position="144"/>
    </location>
</feature>
<protein>
    <recommendedName>
        <fullName evidence="1">N-acetyltransferase domain-containing protein</fullName>
    </recommendedName>
</protein>
<dbReference type="Proteomes" id="UP000054270">
    <property type="component" value="Unassembled WGS sequence"/>
</dbReference>
<dbReference type="GO" id="GO:0016747">
    <property type="term" value="F:acyltransferase activity, transferring groups other than amino-acyl groups"/>
    <property type="evidence" value="ECO:0007669"/>
    <property type="project" value="InterPro"/>
</dbReference>
<dbReference type="OrthoDB" id="2019666at2759"/>
<dbReference type="CDD" id="cd04301">
    <property type="entry name" value="NAT_SF"/>
    <property type="match status" value="1"/>
</dbReference>
<evidence type="ECO:0000259" key="1">
    <source>
        <dbReference type="Pfam" id="PF00583"/>
    </source>
</evidence>
<dbReference type="SUPFAM" id="SSF55729">
    <property type="entry name" value="Acyl-CoA N-acyltransferases (Nat)"/>
    <property type="match status" value="1"/>
</dbReference>
<gene>
    <name evidence="2" type="ORF">HYPSUDRAFT_46037</name>
</gene>
<dbReference type="InterPro" id="IPR000182">
    <property type="entry name" value="GNAT_dom"/>
</dbReference>
<name>A0A0D2M3H7_HYPSF</name>
<dbReference type="EMBL" id="KN817599">
    <property type="protein sequence ID" value="KJA17708.1"/>
    <property type="molecule type" value="Genomic_DNA"/>
</dbReference>
<evidence type="ECO:0000313" key="3">
    <source>
        <dbReference type="Proteomes" id="UP000054270"/>
    </source>
</evidence>
<organism evidence="2 3">
    <name type="scientific">Hypholoma sublateritium (strain FD-334 SS-4)</name>
    <dbReference type="NCBI Taxonomy" id="945553"/>
    <lineage>
        <taxon>Eukaryota</taxon>
        <taxon>Fungi</taxon>
        <taxon>Dikarya</taxon>
        <taxon>Basidiomycota</taxon>
        <taxon>Agaricomycotina</taxon>
        <taxon>Agaricomycetes</taxon>
        <taxon>Agaricomycetidae</taxon>
        <taxon>Agaricales</taxon>
        <taxon>Agaricineae</taxon>
        <taxon>Strophariaceae</taxon>
        <taxon>Hypholoma</taxon>
    </lineage>
</organism>
<dbReference type="STRING" id="945553.A0A0D2M3H7"/>
<reference evidence="3" key="1">
    <citation type="submission" date="2014-04" db="EMBL/GenBank/DDBJ databases">
        <title>Evolutionary Origins and Diversification of the Mycorrhizal Mutualists.</title>
        <authorList>
            <consortium name="DOE Joint Genome Institute"/>
            <consortium name="Mycorrhizal Genomics Consortium"/>
            <person name="Kohler A."/>
            <person name="Kuo A."/>
            <person name="Nagy L.G."/>
            <person name="Floudas D."/>
            <person name="Copeland A."/>
            <person name="Barry K.W."/>
            <person name="Cichocki N."/>
            <person name="Veneault-Fourrey C."/>
            <person name="LaButti K."/>
            <person name="Lindquist E.A."/>
            <person name="Lipzen A."/>
            <person name="Lundell T."/>
            <person name="Morin E."/>
            <person name="Murat C."/>
            <person name="Riley R."/>
            <person name="Ohm R."/>
            <person name="Sun H."/>
            <person name="Tunlid A."/>
            <person name="Henrissat B."/>
            <person name="Grigoriev I.V."/>
            <person name="Hibbett D.S."/>
            <person name="Martin F."/>
        </authorList>
    </citation>
    <scope>NUCLEOTIDE SEQUENCE [LARGE SCALE GENOMIC DNA]</scope>
    <source>
        <strain evidence="3">FD-334 SS-4</strain>
    </source>
</reference>